<organism evidence="3 4">
    <name type="scientific">Sitophilus oryzae</name>
    <name type="common">Rice weevil</name>
    <name type="synonym">Curculio oryzae</name>
    <dbReference type="NCBI Taxonomy" id="7048"/>
    <lineage>
        <taxon>Eukaryota</taxon>
        <taxon>Metazoa</taxon>
        <taxon>Ecdysozoa</taxon>
        <taxon>Arthropoda</taxon>
        <taxon>Hexapoda</taxon>
        <taxon>Insecta</taxon>
        <taxon>Pterygota</taxon>
        <taxon>Neoptera</taxon>
        <taxon>Endopterygota</taxon>
        <taxon>Coleoptera</taxon>
        <taxon>Polyphaga</taxon>
        <taxon>Cucujiformia</taxon>
        <taxon>Curculionidae</taxon>
        <taxon>Dryophthorinae</taxon>
        <taxon>Sitophilus</taxon>
    </lineage>
</organism>
<dbReference type="Gene3D" id="3.10.100.10">
    <property type="entry name" value="Mannose-Binding Protein A, subunit A"/>
    <property type="match status" value="1"/>
</dbReference>
<dbReference type="RefSeq" id="XP_030757078.1">
    <property type="nucleotide sequence ID" value="XM_030901218.1"/>
</dbReference>
<evidence type="ECO:0000313" key="3">
    <source>
        <dbReference type="Proteomes" id="UP000504635"/>
    </source>
</evidence>
<keyword evidence="3" id="KW-1185">Reference proteome</keyword>
<feature type="signal peptide" evidence="1">
    <location>
        <begin position="1"/>
        <end position="22"/>
    </location>
</feature>
<dbReference type="InterPro" id="IPR001304">
    <property type="entry name" value="C-type_lectin-like"/>
</dbReference>
<dbReference type="InterPro" id="IPR016186">
    <property type="entry name" value="C-type_lectin-like/link_sf"/>
</dbReference>
<feature type="chain" id="PRO_5026714756" evidence="1">
    <location>
        <begin position="23"/>
        <end position="155"/>
    </location>
</feature>
<dbReference type="SUPFAM" id="SSF56436">
    <property type="entry name" value="C-type lectin-like"/>
    <property type="match status" value="1"/>
</dbReference>
<name>A0A6J2Y012_SITOR</name>
<dbReference type="CDD" id="cd00037">
    <property type="entry name" value="CLECT"/>
    <property type="match status" value="1"/>
</dbReference>
<dbReference type="GeneID" id="115882951"/>
<gene>
    <name evidence="4" type="primary">LOC115882951</name>
</gene>
<accession>A0A6J2Y012</accession>
<dbReference type="PANTHER" id="PTHR22803">
    <property type="entry name" value="MANNOSE, PHOSPHOLIPASE, LECTIN RECEPTOR RELATED"/>
    <property type="match status" value="1"/>
</dbReference>
<evidence type="ECO:0000256" key="1">
    <source>
        <dbReference type="SAM" id="SignalP"/>
    </source>
</evidence>
<evidence type="ECO:0000259" key="2">
    <source>
        <dbReference type="PROSITE" id="PS50041"/>
    </source>
</evidence>
<keyword evidence="1" id="KW-0732">Signal</keyword>
<evidence type="ECO:0000313" key="4">
    <source>
        <dbReference type="RefSeq" id="XP_030757078.1"/>
    </source>
</evidence>
<dbReference type="InterPro" id="IPR050111">
    <property type="entry name" value="C-type_lectin/snaclec_domain"/>
</dbReference>
<dbReference type="Pfam" id="PF00059">
    <property type="entry name" value="Lectin_C"/>
    <property type="match status" value="1"/>
</dbReference>
<proteinExistence type="predicted"/>
<protein>
    <submittedName>
        <fullName evidence="4">Lithostathine-1-alpha-like</fullName>
    </submittedName>
</protein>
<dbReference type="InParanoid" id="A0A6J2Y012"/>
<dbReference type="KEGG" id="soy:115882951"/>
<reference evidence="4" key="1">
    <citation type="submission" date="2025-08" db="UniProtKB">
        <authorList>
            <consortium name="RefSeq"/>
        </authorList>
    </citation>
    <scope>IDENTIFICATION</scope>
    <source>
        <tissue evidence="4">Gonads</tissue>
    </source>
</reference>
<dbReference type="AlphaFoldDB" id="A0A6J2Y012"/>
<dbReference type="Proteomes" id="UP000504635">
    <property type="component" value="Unplaced"/>
</dbReference>
<dbReference type="PROSITE" id="PS50041">
    <property type="entry name" value="C_TYPE_LECTIN_2"/>
    <property type="match status" value="1"/>
</dbReference>
<dbReference type="InterPro" id="IPR016187">
    <property type="entry name" value="CTDL_fold"/>
</dbReference>
<dbReference type="SMART" id="SM00034">
    <property type="entry name" value="CLECT"/>
    <property type="match status" value="1"/>
</dbReference>
<sequence>MFYPAIIVGVTVLLASANGAEGATLNATSSFSVSTIKKSFIGAWIYCQTGGMKLASVMSSTEEAAIESAIQAAGLQTGGYWIGGVAESTTSEWYWTDSSNRVIYTNWGTNQPSLYGEQSEGACIRVGNYNGVKEVYKWEAVPCQYQLYFVCRYDA</sequence>
<feature type="domain" description="C-type lectin" evidence="2">
    <location>
        <begin position="26"/>
        <end position="152"/>
    </location>
</feature>
<dbReference type="OrthoDB" id="6746664at2759"/>